<reference evidence="2" key="1">
    <citation type="journal article" date="2014" name="Int. J. Syst. Evol. Microbiol.">
        <title>Complete genome sequence of Corynebacterium casei LMG S-19264T (=DSM 44701T), isolated from a smear-ripened cheese.</title>
        <authorList>
            <consortium name="US DOE Joint Genome Institute (JGI-PGF)"/>
            <person name="Walter F."/>
            <person name="Albersmeier A."/>
            <person name="Kalinowski J."/>
            <person name="Ruckert C."/>
        </authorList>
    </citation>
    <scope>NUCLEOTIDE SEQUENCE</scope>
    <source>
        <strain evidence="2">CGMCC 4.7430</strain>
    </source>
</reference>
<name>A0A918A368_9ACTN</name>
<protein>
    <recommendedName>
        <fullName evidence="4">DUF4352 domain-containing protein</fullName>
    </recommendedName>
</protein>
<evidence type="ECO:0000256" key="1">
    <source>
        <dbReference type="SAM" id="MobiDB-lite"/>
    </source>
</evidence>
<evidence type="ECO:0008006" key="4">
    <source>
        <dbReference type="Google" id="ProtNLM"/>
    </source>
</evidence>
<keyword evidence="3" id="KW-1185">Reference proteome</keyword>
<reference evidence="2" key="2">
    <citation type="submission" date="2020-09" db="EMBL/GenBank/DDBJ databases">
        <authorList>
            <person name="Sun Q."/>
            <person name="Zhou Y."/>
        </authorList>
    </citation>
    <scope>NUCLEOTIDE SEQUENCE</scope>
    <source>
        <strain evidence="2">CGMCC 4.7430</strain>
    </source>
</reference>
<organism evidence="2 3">
    <name type="scientific">Nonomuraea glycinis</name>
    <dbReference type="NCBI Taxonomy" id="2047744"/>
    <lineage>
        <taxon>Bacteria</taxon>
        <taxon>Bacillati</taxon>
        <taxon>Actinomycetota</taxon>
        <taxon>Actinomycetes</taxon>
        <taxon>Streptosporangiales</taxon>
        <taxon>Streptosporangiaceae</taxon>
        <taxon>Nonomuraea</taxon>
    </lineage>
</organism>
<dbReference type="RefSeq" id="WP_189138753.1">
    <property type="nucleotide sequence ID" value="NZ_BMNK01000003.1"/>
</dbReference>
<gene>
    <name evidence="2" type="ORF">GCM10012278_25760</name>
</gene>
<dbReference type="PROSITE" id="PS51257">
    <property type="entry name" value="PROKAR_LIPOPROTEIN"/>
    <property type="match status" value="1"/>
</dbReference>
<comment type="caution">
    <text evidence="2">The sequence shown here is derived from an EMBL/GenBank/DDBJ whole genome shotgun (WGS) entry which is preliminary data.</text>
</comment>
<evidence type="ECO:0000313" key="3">
    <source>
        <dbReference type="Proteomes" id="UP000660745"/>
    </source>
</evidence>
<feature type="compositionally biased region" description="Polar residues" evidence="1">
    <location>
        <begin position="34"/>
        <end position="66"/>
    </location>
</feature>
<dbReference type="EMBL" id="BMNK01000003">
    <property type="protein sequence ID" value="GGP05595.1"/>
    <property type="molecule type" value="Genomic_DNA"/>
</dbReference>
<accession>A0A918A368</accession>
<proteinExistence type="predicted"/>
<evidence type="ECO:0000313" key="2">
    <source>
        <dbReference type="EMBL" id="GGP05595.1"/>
    </source>
</evidence>
<sequence length="203" mass="20987">MRKTLTLAVAAVALTGCGMLPGQLGGGGGEEKQQTAVQAQPTEAQPTQRPTTSDEPQQSAAPQSDQVIATRETKVASGAAGAGGTARADITVLKRQGKTVTLNWTLTVVDGEVNMHNGMGSAVLDYSVSGVSLIDPVNAKRYRVARNGTGSDAECVCSDTQGEFLKKGQTVTLYALFAAPPADVTKLNIEMPMIGVLTDVPIS</sequence>
<dbReference type="Proteomes" id="UP000660745">
    <property type="component" value="Unassembled WGS sequence"/>
</dbReference>
<dbReference type="AlphaFoldDB" id="A0A918A368"/>
<feature type="region of interest" description="Disordered" evidence="1">
    <location>
        <begin position="24"/>
        <end position="66"/>
    </location>
</feature>